<accession>A0A220UIF1</accession>
<dbReference type="Pfam" id="PF00106">
    <property type="entry name" value="adh_short"/>
    <property type="match status" value="1"/>
</dbReference>
<dbReference type="Proteomes" id="UP000198367">
    <property type="component" value="Chromosome"/>
</dbReference>
<dbReference type="GO" id="GO:0016491">
    <property type="term" value="F:oxidoreductase activity"/>
    <property type="evidence" value="ECO:0007669"/>
    <property type="project" value="TreeGrafter"/>
</dbReference>
<name>A0A220UIF1_9GAMM</name>
<dbReference type="KEGG" id="sbj:CF168_02270"/>
<dbReference type="InterPro" id="IPR051468">
    <property type="entry name" value="Fungal_SecMetab_SDRs"/>
</dbReference>
<dbReference type="PRINTS" id="PR00081">
    <property type="entry name" value="GDHRDH"/>
</dbReference>
<dbReference type="SUPFAM" id="SSF51735">
    <property type="entry name" value="NAD(P)-binding Rossmann-fold domains"/>
    <property type="match status" value="1"/>
</dbReference>
<gene>
    <name evidence="1" type="ORF">CF168_02270</name>
</gene>
<proteinExistence type="predicted"/>
<evidence type="ECO:0000313" key="2">
    <source>
        <dbReference type="Proteomes" id="UP000198367"/>
    </source>
</evidence>
<dbReference type="GO" id="GO:0005737">
    <property type="term" value="C:cytoplasm"/>
    <property type="evidence" value="ECO:0007669"/>
    <property type="project" value="TreeGrafter"/>
</dbReference>
<organism evidence="1 2">
    <name type="scientific">Shewanella bicestrii</name>
    <dbReference type="NCBI Taxonomy" id="2018305"/>
    <lineage>
        <taxon>Bacteria</taxon>
        <taxon>Pseudomonadati</taxon>
        <taxon>Pseudomonadota</taxon>
        <taxon>Gammaproteobacteria</taxon>
        <taxon>Alteromonadales</taxon>
        <taxon>Shewanellaceae</taxon>
        <taxon>Shewanella</taxon>
    </lineage>
</organism>
<dbReference type="NCBIfam" id="NF006532">
    <property type="entry name" value="PRK09009.1"/>
    <property type="match status" value="1"/>
</dbReference>
<dbReference type="PANTHER" id="PTHR43544:SF12">
    <property type="entry name" value="NAD(P)-BINDING ROSSMANN-FOLD SUPERFAMILY PROTEIN"/>
    <property type="match status" value="1"/>
</dbReference>
<reference evidence="1 2" key="1">
    <citation type="submission" date="2017-07" db="EMBL/GenBank/DDBJ databases">
        <title>Phenotypical and genomic characterization of a clinical isolate of Shewanella bicestrii sp. nov. producing an extended-spectrum beta-lactamase and a new oxacillinase variant.</title>
        <authorList>
            <person name="Jousset A.B."/>
            <person name="Bonnin R.A."/>
            <person name="Girlich D."/>
            <person name="Dabos L."/>
            <person name="Potron A."/>
            <person name="Dortet L."/>
            <person name="Glaser P."/>
            <person name="Naas T."/>
        </authorList>
    </citation>
    <scope>NUCLEOTIDE SEQUENCE [LARGE SCALE GENOMIC DNA]</scope>
    <source>
        <strain evidence="1 2">JAB-1</strain>
    </source>
</reference>
<dbReference type="AlphaFoldDB" id="A0A220UIF1"/>
<dbReference type="EMBL" id="CP022358">
    <property type="protein sequence ID" value="ASK67770.1"/>
    <property type="molecule type" value="Genomic_DNA"/>
</dbReference>
<dbReference type="InterPro" id="IPR002347">
    <property type="entry name" value="SDR_fam"/>
</dbReference>
<sequence>MNILVLGGSGGIGHAMVSKLREIYPEATIHATYKHHRPDTGRDDGVIWHQLDITLEEEIKQLSQNIPQLDWLINCIGMLHTEDKGPEKSLQALDGDFFMHNIQLNTLPSMMLAKHFEPTLKPSASARFAVVSAKVGSISDNRLGGWYSYRASKAALNMFLKTLSIEWQRSMKHCVVLALHPGTTDTPLSKPFQQNVPKQKLFTPEYVAQCLVSIIANATPAQTGSFLAYDGAELPW</sequence>
<dbReference type="PANTHER" id="PTHR43544">
    <property type="entry name" value="SHORT-CHAIN DEHYDROGENASE/REDUCTASE"/>
    <property type="match status" value="1"/>
</dbReference>
<dbReference type="Gene3D" id="3.40.50.720">
    <property type="entry name" value="NAD(P)-binding Rossmann-like Domain"/>
    <property type="match status" value="1"/>
</dbReference>
<keyword evidence="2" id="KW-1185">Reference proteome</keyword>
<dbReference type="RefSeq" id="WP_089066823.1">
    <property type="nucleotide sequence ID" value="NZ_CP022358.1"/>
</dbReference>
<dbReference type="CDD" id="cd05325">
    <property type="entry name" value="carb_red_sniffer_like_SDR_c"/>
    <property type="match status" value="1"/>
</dbReference>
<protein>
    <submittedName>
        <fullName evidence="1">Short chain dehydrogenase</fullName>
    </submittedName>
</protein>
<dbReference type="InterPro" id="IPR036291">
    <property type="entry name" value="NAD(P)-bd_dom_sf"/>
</dbReference>
<evidence type="ECO:0000313" key="1">
    <source>
        <dbReference type="EMBL" id="ASK67770.1"/>
    </source>
</evidence>